<dbReference type="EMBL" id="BAABKK010000032">
    <property type="protein sequence ID" value="GAA5200694.1"/>
    <property type="molecule type" value="Genomic_DNA"/>
</dbReference>
<evidence type="ECO:0000313" key="2">
    <source>
        <dbReference type="Proteomes" id="UP001500200"/>
    </source>
</evidence>
<dbReference type="Proteomes" id="UP001500200">
    <property type="component" value="Unassembled WGS sequence"/>
</dbReference>
<sequence length="50" mass="5610">MPFLKTISARVRVAHSLVQSAEECNALSKDLFLAYDGKDDERIAMLRVLS</sequence>
<name>A0ABP9SRN2_9MICC</name>
<accession>A0ABP9SRN2</accession>
<dbReference type="RefSeq" id="WP_345452604.1">
    <property type="nucleotide sequence ID" value="NZ_BAABKK010000032.1"/>
</dbReference>
<protein>
    <submittedName>
        <fullName evidence="1">Uncharacterized protein</fullName>
    </submittedName>
</protein>
<gene>
    <name evidence="1" type="ORF">GCM10023346_43380</name>
</gene>
<evidence type="ECO:0000313" key="1">
    <source>
        <dbReference type="EMBL" id="GAA5200694.1"/>
    </source>
</evidence>
<keyword evidence="2" id="KW-1185">Reference proteome</keyword>
<comment type="caution">
    <text evidence="1">The sequence shown here is derived from an EMBL/GenBank/DDBJ whole genome shotgun (WGS) entry which is preliminary data.</text>
</comment>
<proteinExistence type="predicted"/>
<organism evidence="1 2">
    <name type="scientific">Arthrobacter gyeryongensis</name>
    <dbReference type="NCBI Taxonomy" id="1650592"/>
    <lineage>
        <taxon>Bacteria</taxon>
        <taxon>Bacillati</taxon>
        <taxon>Actinomycetota</taxon>
        <taxon>Actinomycetes</taxon>
        <taxon>Micrococcales</taxon>
        <taxon>Micrococcaceae</taxon>
        <taxon>Arthrobacter</taxon>
    </lineage>
</organism>
<reference evidence="2" key="1">
    <citation type="journal article" date="2019" name="Int. J. Syst. Evol. Microbiol.">
        <title>The Global Catalogue of Microorganisms (GCM) 10K type strain sequencing project: providing services to taxonomists for standard genome sequencing and annotation.</title>
        <authorList>
            <consortium name="The Broad Institute Genomics Platform"/>
            <consortium name="The Broad Institute Genome Sequencing Center for Infectious Disease"/>
            <person name="Wu L."/>
            <person name="Ma J."/>
        </authorList>
    </citation>
    <scope>NUCLEOTIDE SEQUENCE [LARGE SCALE GENOMIC DNA]</scope>
    <source>
        <strain evidence="2">JCM 18514</strain>
    </source>
</reference>